<proteinExistence type="predicted"/>
<dbReference type="AlphaFoldDB" id="A0A546XBM1"/>
<dbReference type="SUPFAM" id="SSF51120">
    <property type="entry name" value="beta-Roll"/>
    <property type="match status" value="1"/>
</dbReference>
<dbReference type="InterPro" id="IPR011049">
    <property type="entry name" value="Serralysin-like_metalloprot_C"/>
</dbReference>
<reference evidence="1 2" key="1">
    <citation type="journal article" date="2019" name="Appl. Microbiol. Biotechnol.">
        <title>Differential efficiency of wild type rhizogenic strains for rol gene transformation of plants.</title>
        <authorList>
            <person name="Desmet S."/>
            <person name="De Keyser E."/>
            <person name="Van Vaerenbergh J."/>
            <person name="Baeyen S."/>
            <person name="Van Huylenbroeck J."/>
            <person name="Geelen D."/>
            <person name="Dhooghe E."/>
        </authorList>
    </citation>
    <scope>NUCLEOTIDE SEQUENCE [LARGE SCALE GENOMIC DNA]</scope>
    <source>
        <strain evidence="1 2">GBBC3284</strain>
    </source>
</reference>
<sequence length="320" mass="32200">MALTVTFGNGGASTVSSLTNLIDQEAYKLLTESTTQTKNGSSLNSGVVDVGAVSVPGSSVGGKVDVGYDTSTNSFNFDVTSAWNSVKNVLAKSDSAENLSFKDFVQVDVHLGGTTASNVEVLNAKRGNISTGSGNDTVTLSLLSNDKAWVNAFNIDTGAGNDTIIVKAGSALNDLSSAGAGGVAAGTNVVNGGKGITDGSATSVTINAGDGNDTIDLSGVKLASSLVTGGKGIDHIIASGGADTFVFNLGDMAKSLATDSISGFNASVDKLKLVGTTISDWTLSTFGDDTVLDYHVDGAHKGEKIIVSGVHLTGSGWFTA</sequence>
<name>A0A546XBM1_RHIRH</name>
<accession>A0A546XBM1</accession>
<dbReference type="OrthoDB" id="8358588at2"/>
<dbReference type="PRINTS" id="PR00313">
    <property type="entry name" value="CABNDNGRPT"/>
</dbReference>
<gene>
    <name evidence="1" type="ORF">EXN68_21185</name>
</gene>
<protein>
    <submittedName>
        <fullName evidence="1">Rhizobiocin</fullName>
    </submittedName>
</protein>
<dbReference type="Proteomes" id="UP000315434">
    <property type="component" value="Unassembled WGS sequence"/>
</dbReference>
<dbReference type="EMBL" id="SGNY01000008">
    <property type="protein sequence ID" value="TRA98120.1"/>
    <property type="molecule type" value="Genomic_DNA"/>
</dbReference>
<dbReference type="Gene3D" id="2.150.10.10">
    <property type="entry name" value="Serralysin-like metalloprotease, C-terminal"/>
    <property type="match status" value="1"/>
</dbReference>
<dbReference type="RefSeq" id="WP_142842729.1">
    <property type="nucleotide sequence ID" value="NZ_SGNY01000008.1"/>
</dbReference>
<evidence type="ECO:0000313" key="1">
    <source>
        <dbReference type="EMBL" id="TRA98120.1"/>
    </source>
</evidence>
<comment type="caution">
    <text evidence="1">The sequence shown here is derived from an EMBL/GenBank/DDBJ whole genome shotgun (WGS) entry which is preliminary data.</text>
</comment>
<evidence type="ECO:0000313" key="2">
    <source>
        <dbReference type="Proteomes" id="UP000315434"/>
    </source>
</evidence>
<organism evidence="1 2">
    <name type="scientific">Rhizobium rhizogenes</name>
    <name type="common">Agrobacterium rhizogenes</name>
    <dbReference type="NCBI Taxonomy" id="359"/>
    <lineage>
        <taxon>Bacteria</taxon>
        <taxon>Pseudomonadati</taxon>
        <taxon>Pseudomonadota</taxon>
        <taxon>Alphaproteobacteria</taxon>
        <taxon>Hyphomicrobiales</taxon>
        <taxon>Rhizobiaceae</taxon>
        <taxon>Rhizobium/Agrobacterium group</taxon>
        <taxon>Rhizobium</taxon>
    </lineage>
</organism>